<reference evidence="3" key="1">
    <citation type="journal article" date="2016" name="Nature">
        <title>Genome evolution in the allotetraploid frog Xenopus laevis.</title>
        <authorList>
            <person name="Session A.M."/>
            <person name="Uno Y."/>
            <person name="Kwon T."/>
            <person name="Chapman J.A."/>
            <person name="Toyoda A."/>
            <person name="Takahashi S."/>
            <person name="Fukui A."/>
            <person name="Hikosaka A."/>
            <person name="Suzuki A."/>
            <person name="Kondo M."/>
            <person name="van Heeringen S.J."/>
            <person name="Quigley I."/>
            <person name="Heinz S."/>
            <person name="Ogino H."/>
            <person name="Ochi H."/>
            <person name="Hellsten U."/>
            <person name="Lyons J.B."/>
            <person name="Simakov O."/>
            <person name="Putnam N."/>
            <person name="Stites J."/>
            <person name="Kuroki Y."/>
            <person name="Tanaka T."/>
            <person name="Michiue T."/>
            <person name="Watanabe M."/>
            <person name="Bogdanovic O."/>
            <person name="Lister R."/>
            <person name="Georgiou G."/>
            <person name="Paranjpe S.S."/>
            <person name="van Kruijsbergen I."/>
            <person name="Shu S."/>
            <person name="Carlson J."/>
            <person name="Kinoshita T."/>
            <person name="Ohta Y."/>
            <person name="Mawaribuchi S."/>
            <person name="Jenkins J."/>
            <person name="Grimwood J."/>
            <person name="Schmutz J."/>
            <person name="Mitros T."/>
            <person name="Mozaffari S.V."/>
            <person name="Suzuki Y."/>
            <person name="Haramoto Y."/>
            <person name="Yamamoto T.S."/>
            <person name="Takagi C."/>
            <person name="Heald R."/>
            <person name="Miller K."/>
            <person name="Haudenschild C."/>
            <person name="Kitzman J."/>
            <person name="Nakayama T."/>
            <person name="Izutsu Y."/>
            <person name="Robert J."/>
            <person name="Fortriede J."/>
            <person name="Burns K."/>
            <person name="Lotay V."/>
            <person name="Karimi K."/>
            <person name="Yasuoka Y."/>
            <person name="Dichmann D.S."/>
            <person name="Flajnik M.F."/>
            <person name="Houston D.W."/>
            <person name="Shendure J."/>
            <person name="DuPasquier L."/>
            <person name="Vize P.D."/>
            <person name="Zorn A.M."/>
            <person name="Ito M."/>
            <person name="Marcotte E.M."/>
            <person name="Wallingford J.B."/>
            <person name="Ito Y."/>
            <person name="Asashima M."/>
            <person name="Ueno N."/>
            <person name="Matsuda Y."/>
            <person name="Veenstra G.J."/>
            <person name="Fujiyama A."/>
            <person name="Harland R.M."/>
            <person name="Taira M."/>
            <person name="Rokhsar D.S."/>
        </authorList>
    </citation>
    <scope>NUCLEOTIDE SEQUENCE [LARGE SCALE GENOMIC DNA]</scope>
    <source>
        <strain evidence="3">J</strain>
    </source>
</reference>
<organism evidence="2 3">
    <name type="scientific">Xenopus laevis</name>
    <name type="common">African clawed frog</name>
    <dbReference type="NCBI Taxonomy" id="8355"/>
    <lineage>
        <taxon>Eukaryota</taxon>
        <taxon>Metazoa</taxon>
        <taxon>Chordata</taxon>
        <taxon>Craniata</taxon>
        <taxon>Vertebrata</taxon>
        <taxon>Euteleostomi</taxon>
        <taxon>Amphibia</taxon>
        <taxon>Batrachia</taxon>
        <taxon>Anura</taxon>
        <taxon>Pipoidea</taxon>
        <taxon>Pipidae</taxon>
        <taxon>Xenopodinae</taxon>
        <taxon>Xenopus</taxon>
        <taxon>Xenopus</taxon>
    </lineage>
</organism>
<feature type="transmembrane region" description="Helical" evidence="1">
    <location>
        <begin position="104"/>
        <end position="122"/>
    </location>
</feature>
<dbReference type="AlphaFoldDB" id="A0A974I194"/>
<name>A0A974I194_XENLA</name>
<sequence length="123" mass="14233">MRLQDRLPWRITITLTFYTRSWAWSLMGTACLSASGLLYLPAHSLIESRGIPFHWCRRSQHLLVGFKVLCAVQFEQTLEISPAAGEVQIPLTVDGLRGYQFEKMSLYIYFCFFVFFSPAKVLF</sequence>
<keyword evidence="1" id="KW-0812">Transmembrane</keyword>
<dbReference type="PROSITE" id="PS51257">
    <property type="entry name" value="PROKAR_LIPOPROTEIN"/>
    <property type="match status" value="1"/>
</dbReference>
<protein>
    <submittedName>
        <fullName evidence="2">Uncharacterized protein</fullName>
    </submittedName>
</protein>
<keyword evidence="1" id="KW-0472">Membrane</keyword>
<gene>
    <name evidence="2" type="ORF">XELAEV_18009900mg</name>
</gene>
<dbReference type="Proteomes" id="UP000694892">
    <property type="component" value="Chromosome 1S"/>
</dbReference>
<dbReference type="EMBL" id="CM004467">
    <property type="protein sequence ID" value="OCT97670.1"/>
    <property type="molecule type" value="Genomic_DNA"/>
</dbReference>
<proteinExistence type="predicted"/>
<accession>A0A974I194</accession>
<feature type="transmembrane region" description="Helical" evidence="1">
    <location>
        <begin position="21"/>
        <end position="40"/>
    </location>
</feature>
<keyword evidence="1" id="KW-1133">Transmembrane helix</keyword>
<evidence type="ECO:0000313" key="2">
    <source>
        <dbReference type="EMBL" id="OCT97670.1"/>
    </source>
</evidence>
<evidence type="ECO:0000313" key="3">
    <source>
        <dbReference type="Proteomes" id="UP000694892"/>
    </source>
</evidence>
<evidence type="ECO:0000256" key="1">
    <source>
        <dbReference type="SAM" id="Phobius"/>
    </source>
</evidence>